<dbReference type="PANTHER" id="PTHR48098">
    <property type="entry name" value="ENTEROCHELIN ESTERASE-RELATED"/>
    <property type="match status" value="1"/>
</dbReference>
<gene>
    <name evidence="1" type="ORF">EOJ36_03855</name>
</gene>
<proteinExistence type="predicted"/>
<dbReference type="SUPFAM" id="SSF81296">
    <property type="entry name" value="E set domains"/>
    <property type="match status" value="1"/>
</dbReference>
<dbReference type="Proteomes" id="UP000282832">
    <property type="component" value="Unassembled WGS sequence"/>
</dbReference>
<reference evidence="1 2" key="1">
    <citation type="submission" date="2019-01" db="EMBL/GenBank/DDBJ databases">
        <authorList>
            <person name="Chen W.-M."/>
        </authorList>
    </citation>
    <scope>NUCLEOTIDE SEQUENCE [LARGE SCALE GENOMIC DNA]</scope>
    <source>
        <strain evidence="1 2">FSY-15</strain>
    </source>
</reference>
<dbReference type="AlphaFoldDB" id="A0A437PTI4"/>
<protein>
    <submittedName>
        <fullName evidence="1">Esterase</fullName>
    </submittedName>
</protein>
<name>A0A437PTI4_9BACT</name>
<dbReference type="InterPro" id="IPR050583">
    <property type="entry name" value="Mycobacterial_A85_antigen"/>
</dbReference>
<keyword evidence="2" id="KW-1185">Reference proteome</keyword>
<dbReference type="InterPro" id="IPR013783">
    <property type="entry name" value="Ig-like_fold"/>
</dbReference>
<evidence type="ECO:0000313" key="1">
    <source>
        <dbReference type="EMBL" id="RVU25561.1"/>
    </source>
</evidence>
<dbReference type="GO" id="GO:0016747">
    <property type="term" value="F:acyltransferase activity, transferring groups other than amino-acyl groups"/>
    <property type="evidence" value="ECO:0007669"/>
    <property type="project" value="TreeGrafter"/>
</dbReference>
<comment type="caution">
    <text evidence="1">The sequence shown here is derived from an EMBL/GenBank/DDBJ whole genome shotgun (WGS) entry which is preliminary data.</text>
</comment>
<sequence>MKTKTFVNKMYTLGMLFVLTLTVTYSYAQELANFRRAVIVSPEIGEKTVTFRISAPKAKLVRLYGSWMKSYDSSTNMLKDSLGTWSVSVPKPAAELYTYNFIVDGLSVNDANNIFLQRDGVRYLSVLLVPGETTANYVEANQRGNLKKVWYDSPTIGTNRQMYVYTPYGYETSTQNYPVLYLLHGGGGDEDAWSTMGRAVQILDNLIEKKQAVPMICVMPNGNPGQQTAKTALMEEKVYDRNDPKFQNLYITSIVKDIIPYVEKNFRAIPNADNRAVSGLSMGGGHTFSVTNEFPGTFNYICPLSIGLRNVTPEMEAKLQGVKNAGYKLYWFACGNEDFLWDLAKSTDALLTKNGLQHTFFVTPGGHTWANWRVYLNTFGKLLFK</sequence>
<dbReference type="OrthoDB" id="9803578at2"/>
<dbReference type="InterPro" id="IPR029058">
    <property type="entry name" value="AB_hydrolase_fold"/>
</dbReference>
<organism evidence="1 2">
    <name type="scientific">Sandaracinomonas limnophila</name>
    <dbReference type="NCBI Taxonomy" id="1862386"/>
    <lineage>
        <taxon>Bacteria</taxon>
        <taxon>Pseudomonadati</taxon>
        <taxon>Bacteroidota</taxon>
        <taxon>Cytophagia</taxon>
        <taxon>Cytophagales</taxon>
        <taxon>Flectobacillaceae</taxon>
        <taxon>Sandaracinomonas</taxon>
    </lineage>
</organism>
<dbReference type="CDD" id="cd11294">
    <property type="entry name" value="E_set_Esterase_like_N"/>
    <property type="match status" value="1"/>
</dbReference>
<dbReference type="PANTHER" id="PTHR48098:SF1">
    <property type="entry name" value="DIACYLGLYCEROL ACYLTRANSFERASE_MYCOLYLTRANSFERASE AG85A"/>
    <property type="match status" value="1"/>
</dbReference>
<dbReference type="Gene3D" id="2.60.40.10">
    <property type="entry name" value="Immunoglobulins"/>
    <property type="match status" value="1"/>
</dbReference>
<dbReference type="InterPro" id="IPR014756">
    <property type="entry name" value="Ig_E-set"/>
</dbReference>
<dbReference type="SUPFAM" id="SSF53474">
    <property type="entry name" value="alpha/beta-Hydrolases"/>
    <property type="match status" value="1"/>
</dbReference>
<dbReference type="InterPro" id="IPR000801">
    <property type="entry name" value="Esterase-like"/>
</dbReference>
<dbReference type="EMBL" id="SACY01000002">
    <property type="protein sequence ID" value="RVU25561.1"/>
    <property type="molecule type" value="Genomic_DNA"/>
</dbReference>
<evidence type="ECO:0000313" key="2">
    <source>
        <dbReference type="Proteomes" id="UP000282832"/>
    </source>
</evidence>
<accession>A0A437PTI4</accession>
<dbReference type="RefSeq" id="WP_127802715.1">
    <property type="nucleotide sequence ID" value="NZ_SACY01000002.1"/>
</dbReference>
<dbReference type="Gene3D" id="3.40.50.1820">
    <property type="entry name" value="alpha/beta hydrolase"/>
    <property type="match status" value="1"/>
</dbReference>
<dbReference type="Pfam" id="PF00756">
    <property type="entry name" value="Esterase"/>
    <property type="match status" value="1"/>
</dbReference>